<feature type="region of interest" description="Disordered" evidence="1">
    <location>
        <begin position="104"/>
        <end position="123"/>
    </location>
</feature>
<name>A0A0N0NPZ0_9EURO</name>
<evidence type="ECO:0000313" key="3">
    <source>
        <dbReference type="Proteomes" id="UP000038010"/>
    </source>
</evidence>
<evidence type="ECO:0000256" key="1">
    <source>
        <dbReference type="SAM" id="MobiDB-lite"/>
    </source>
</evidence>
<dbReference type="RefSeq" id="XP_018003261.1">
    <property type="nucleotide sequence ID" value="XM_018147280.1"/>
</dbReference>
<feature type="region of interest" description="Disordered" evidence="1">
    <location>
        <begin position="72"/>
        <end position="96"/>
    </location>
</feature>
<reference evidence="2 3" key="1">
    <citation type="submission" date="2015-06" db="EMBL/GenBank/DDBJ databases">
        <title>Draft genome of the ant-associated black yeast Phialophora attae CBS 131958.</title>
        <authorList>
            <person name="Moreno L.F."/>
            <person name="Stielow B.J."/>
            <person name="de Hoog S."/>
            <person name="Vicente V.A."/>
            <person name="Weiss V.A."/>
            <person name="de Vries M."/>
            <person name="Cruz L.M."/>
            <person name="Souza E.M."/>
        </authorList>
    </citation>
    <scope>NUCLEOTIDE SEQUENCE [LARGE SCALE GENOMIC DNA]</scope>
    <source>
        <strain evidence="2 3">CBS 131958</strain>
    </source>
</reference>
<dbReference type="EMBL" id="LFJN01000005">
    <property type="protein sequence ID" value="KPI43298.1"/>
    <property type="molecule type" value="Genomic_DNA"/>
</dbReference>
<comment type="caution">
    <text evidence="2">The sequence shown here is derived from an EMBL/GenBank/DDBJ whole genome shotgun (WGS) entry which is preliminary data.</text>
</comment>
<feature type="compositionally biased region" description="Polar residues" evidence="1">
    <location>
        <begin position="193"/>
        <end position="211"/>
    </location>
</feature>
<feature type="region of interest" description="Disordered" evidence="1">
    <location>
        <begin position="193"/>
        <end position="230"/>
    </location>
</feature>
<dbReference type="VEuPathDB" id="FungiDB:AB675_6950"/>
<proteinExistence type="predicted"/>
<organism evidence="2 3">
    <name type="scientific">Cyphellophora attinorum</name>
    <dbReference type="NCBI Taxonomy" id="1664694"/>
    <lineage>
        <taxon>Eukaryota</taxon>
        <taxon>Fungi</taxon>
        <taxon>Dikarya</taxon>
        <taxon>Ascomycota</taxon>
        <taxon>Pezizomycotina</taxon>
        <taxon>Eurotiomycetes</taxon>
        <taxon>Chaetothyriomycetidae</taxon>
        <taxon>Chaetothyriales</taxon>
        <taxon>Cyphellophoraceae</taxon>
        <taxon>Cyphellophora</taxon>
    </lineage>
</organism>
<sequence>MQKIDLGLNECFEICQSKGYHQDPDIHIGSAASRDVNPFSVLDHNLLAPPTPPKSDFTFTFPAPNSFATTASIFGPTTGSQSASAHPGRFDHSQKRVRPTITPVQQPPKAFNQSPPSSQVAVSSKSGEALKHQEQHHCPTLNDIRIPSPLLYHKESRQAFNLPDDSLEEERIQAFLRSCGQALPDPAIWSDQSATAKTGGTGIQSKSTPTVGHQDLSVLHSNDPPTEGAGELFRNVPEPPWTICSSIFNTQLARRGSSGQRPVPIETTSDIYRSSKEMRVTVYQRRLEDLWTPFTANASDASNPTSPSLDECMEMIDTGRPVQRDGSPASTPMDLIDDDPETIERMWDAFESTICGSDTDTMALARTAPPRSTIDRPRERLDSDATIIPEIDIAVCSAPDCTALVPASLYRQSVELQLDRPYNAVSFARKFAGADRCTLWPSPSSVGLSTWLKDLGIEQEHTPNCDMGKHESSAYRVVMNELLQSANRSNDANGNDEIANSAASFGLTSLFEEFEDTTAYAAPVTTNVKEMNVQTATSPSDADDDGYFSSHVSDDEIAHSEAAFSEVEWDFDWD</sequence>
<evidence type="ECO:0000313" key="2">
    <source>
        <dbReference type="EMBL" id="KPI43298.1"/>
    </source>
</evidence>
<dbReference type="Proteomes" id="UP000038010">
    <property type="component" value="Unassembled WGS sequence"/>
</dbReference>
<keyword evidence="3" id="KW-1185">Reference proteome</keyword>
<dbReference type="AlphaFoldDB" id="A0A0N0NPZ0"/>
<feature type="compositionally biased region" description="Low complexity" evidence="1">
    <location>
        <begin position="113"/>
        <end position="123"/>
    </location>
</feature>
<protein>
    <submittedName>
        <fullName evidence="2">Uncharacterized protein</fullName>
    </submittedName>
</protein>
<feature type="compositionally biased region" description="Polar residues" evidence="1">
    <location>
        <begin position="72"/>
        <end position="84"/>
    </location>
</feature>
<dbReference type="GeneID" id="28739158"/>
<feature type="region of interest" description="Disordered" evidence="1">
    <location>
        <begin position="533"/>
        <end position="552"/>
    </location>
</feature>
<accession>A0A0N0NPZ0</accession>
<gene>
    <name evidence="2" type="ORF">AB675_6950</name>
</gene>
<dbReference type="OrthoDB" id="4150826at2759"/>